<evidence type="ECO:0000256" key="3">
    <source>
        <dbReference type="ARBA" id="ARBA00023125"/>
    </source>
</evidence>
<dbReference type="Gene3D" id="3.40.190.10">
    <property type="entry name" value="Periplasmic binding protein-like II"/>
    <property type="match status" value="2"/>
</dbReference>
<dbReference type="PANTHER" id="PTHR30126:SF77">
    <property type="entry name" value="TRANSCRIPTIONAL REGULATORY PROTEIN"/>
    <property type="match status" value="1"/>
</dbReference>
<evidence type="ECO:0000256" key="2">
    <source>
        <dbReference type="ARBA" id="ARBA00023015"/>
    </source>
</evidence>
<dbReference type="Pfam" id="PF03466">
    <property type="entry name" value="LysR_substrate"/>
    <property type="match status" value="1"/>
</dbReference>
<feature type="domain" description="HTH lysR-type" evidence="5">
    <location>
        <begin position="1"/>
        <end position="58"/>
    </location>
</feature>
<gene>
    <name evidence="6" type="ORF">NYP16_13740</name>
</gene>
<protein>
    <submittedName>
        <fullName evidence="6">LysR family transcriptional regulator</fullName>
    </submittedName>
</protein>
<reference evidence="6" key="2">
    <citation type="journal article" date="2023" name="Syst. Appl. Microbiol.">
        <title>Govania unica gen. nov., sp. nov., a rare biosphere bacterium that represents a novel family in the class Alphaproteobacteria.</title>
        <authorList>
            <person name="Vandamme P."/>
            <person name="Peeters C."/>
            <person name="Hettiarachchi A."/>
            <person name="Cnockaert M."/>
            <person name="Carlier A."/>
        </authorList>
    </citation>
    <scope>NUCLEOTIDE SEQUENCE</scope>
    <source>
        <strain evidence="6">LMG 31809</strain>
    </source>
</reference>
<dbReference type="AlphaFoldDB" id="A0A9X3U0I4"/>
<dbReference type="Proteomes" id="UP001141619">
    <property type="component" value="Unassembled WGS sequence"/>
</dbReference>
<organism evidence="6 7">
    <name type="scientific">Govanella unica</name>
    <dbReference type="NCBI Taxonomy" id="2975056"/>
    <lineage>
        <taxon>Bacteria</taxon>
        <taxon>Pseudomonadati</taxon>
        <taxon>Pseudomonadota</taxon>
        <taxon>Alphaproteobacteria</taxon>
        <taxon>Emcibacterales</taxon>
        <taxon>Govanellaceae</taxon>
        <taxon>Govanella</taxon>
    </lineage>
</organism>
<comment type="caution">
    <text evidence="6">The sequence shown here is derived from an EMBL/GenBank/DDBJ whole genome shotgun (WGS) entry which is preliminary data.</text>
</comment>
<reference evidence="6" key="1">
    <citation type="submission" date="2022-08" db="EMBL/GenBank/DDBJ databases">
        <authorList>
            <person name="Vandamme P."/>
            <person name="Hettiarachchi A."/>
            <person name="Peeters C."/>
            <person name="Cnockaert M."/>
            <person name="Carlier A."/>
        </authorList>
    </citation>
    <scope>NUCLEOTIDE SEQUENCE</scope>
    <source>
        <strain evidence="6">LMG 31809</strain>
    </source>
</reference>
<evidence type="ECO:0000313" key="6">
    <source>
        <dbReference type="EMBL" id="MDA5195012.1"/>
    </source>
</evidence>
<dbReference type="PRINTS" id="PR00039">
    <property type="entry name" value="HTHLYSR"/>
</dbReference>
<keyword evidence="2" id="KW-0805">Transcription regulation</keyword>
<dbReference type="Pfam" id="PF00126">
    <property type="entry name" value="HTH_1"/>
    <property type="match status" value="1"/>
</dbReference>
<keyword evidence="4" id="KW-0804">Transcription</keyword>
<sequence>MNIRFVETFIWLARLKNFRTTAEKLNTTQPNISSRITSLEDYLRTKLYVRGTKEFQLTAAGRRLFDYAEQIVDLCNKMKEDVGSADSDKAVLRIGVIELVTLSWFPQFVEAIRSSDFISEVDFITETTISLTDSLRKDEIDIAFAWGPSNEPNITHDYICNYDMRWIGHPKFMSGEDNLDIVDIAKLPVIPTRKGTSGYAMVREYFAGYGLDSLPGSVDRITMNAFSLSTSAHLIRNGLGIMAIPSLIMADDLRNGTVLSLPVKQALPPAYLTACYKIPTVRPMVTRVVEMARTIAKAYGETVNPEHFWI</sequence>
<dbReference type="GO" id="GO:0000976">
    <property type="term" value="F:transcription cis-regulatory region binding"/>
    <property type="evidence" value="ECO:0007669"/>
    <property type="project" value="TreeGrafter"/>
</dbReference>
<name>A0A9X3U0I4_9PROT</name>
<dbReference type="SUPFAM" id="SSF46785">
    <property type="entry name" value="Winged helix' DNA-binding domain"/>
    <property type="match status" value="1"/>
</dbReference>
<evidence type="ECO:0000313" key="7">
    <source>
        <dbReference type="Proteomes" id="UP001141619"/>
    </source>
</evidence>
<dbReference type="PANTHER" id="PTHR30126">
    <property type="entry name" value="HTH-TYPE TRANSCRIPTIONAL REGULATOR"/>
    <property type="match status" value="1"/>
</dbReference>
<dbReference type="PROSITE" id="PS50931">
    <property type="entry name" value="HTH_LYSR"/>
    <property type="match status" value="1"/>
</dbReference>
<dbReference type="SUPFAM" id="SSF53850">
    <property type="entry name" value="Periplasmic binding protein-like II"/>
    <property type="match status" value="1"/>
</dbReference>
<dbReference type="InterPro" id="IPR000847">
    <property type="entry name" value="LysR_HTH_N"/>
</dbReference>
<dbReference type="EMBL" id="JANWOI010000005">
    <property type="protein sequence ID" value="MDA5195012.1"/>
    <property type="molecule type" value="Genomic_DNA"/>
</dbReference>
<evidence type="ECO:0000256" key="1">
    <source>
        <dbReference type="ARBA" id="ARBA00009437"/>
    </source>
</evidence>
<dbReference type="InterPro" id="IPR005119">
    <property type="entry name" value="LysR_subst-bd"/>
</dbReference>
<evidence type="ECO:0000256" key="4">
    <source>
        <dbReference type="ARBA" id="ARBA00023163"/>
    </source>
</evidence>
<dbReference type="Gene3D" id="1.10.10.10">
    <property type="entry name" value="Winged helix-like DNA-binding domain superfamily/Winged helix DNA-binding domain"/>
    <property type="match status" value="1"/>
</dbReference>
<keyword evidence="7" id="KW-1185">Reference proteome</keyword>
<accession>A0A9X3U0I4</accession>
<dbReference type="RefSeq" id="WP_274944724.1">
    <property type="nucleotide sequence ID" value="NZ_JANWOI010000005.1"/>
</dbReference>
<comment type="similarity">
    <text evidence="1">Belongs to the LysR transcriptional regulatory family.</text>
</comment>
<proteinExistence type="inferred from homology"/>
<dbReference type="GO" id="GO:0003700">
    <property type="term" value="F:DNA-binding transcription factor activity"/>
    <property type="evidence" value="ECO:0007669"/>
    <property type="project" value="InterPro"/>
</dbReference>
<keyword evidence="3" id="KW-0238">DNA-binding</keyword>
<evidence type="ECO:0000259" key="5">
    <source>
        <dbReference type="PROSITE" id="PS50931"/>
    </source>
</evidence>
<dbReference type="InterPro" id="IPR036390">
    <property type="entry name" value="WH_DNA-bd_sf"/>
</dbReference>
<dbReference type="CDD" id="cd05466">
    <property type="entry name" value="PBP2_LTTR_substrate"/>
    <property type="match status" value="1"/>
</dbReference>
<dbReference type="InterPro" id="IPR036388">
    <property type="entry name" value="WH-like_DNA-bd_sf"/>
</dbReference>